<evidence type="ECO:0000256" key="1">
    <source>
        <dbReference type="SAM" id="Phobius"/>
    </source>
</evidence>
<evidence type="ECO:0000313" key="3">
    <source>
        <dbReference type="Proteomes" id="UP000280008"/>
    </source>
</evidence>
<feature type="transmembrane region" description="Helical" evidence="1">
    <location>
        <begin position="71"/>
        <end position="100"/>
    </location>
</feature>
<evidence type="ECO:0000313" key="2">
    <source>
        <dbReference type="EMBL" id="RKR75038.1"/>
    </source>
</evidence>
<reference evidence="2 3" key="1">
    <citation type="submission" date="2018-10" db="EMBL/GenBank/DDBJ databases">
        <title>Sequencing the genomes of 1000 actinobacteria strains.</title>
        <authorList>
            <person name="Klenk H.-P."/>
        </authorList>
    </citation>
    <scope>NUCLEOTIDE SEQUENCE [LARGE SCALE GENOMIC DNA]</scope>
    <source>
        <strain evidence="2 3">DSM 17894</strain>
    </source>
</reference>
<proteinExistence type="predicted"/>
<sequence>MRQETALDRAARTDPGLSPWTPQALLLLGIAFNGLGSFVMLHLVARHIGGITIGPMYLYVATTGLHMPRDLFLVLAFLGSLLMPIGLTFVTLSIVLGLWVSENRRAFGAAETAAATAAASALATTMAPRP</sequence>
<keyword evidence="1" id="KW-0472">Membrane</keyword>
<comment type="caution">
    <text evidence="2">The sequence shown here is derived from an EMBL/GenBank/DDBJ whole genome shotgun (WGS) entry which is preliminary data.</text>
</comment>
<keyword evidence="1" id="KW-1133">Transmembrane helix</keyword>
<dbReference type="RefSeq" id="WP_121369880.1">
    <property type="nucleotide sequence ID" value="NZ_RBKS01000001.1"/>
</dbReference>
<protein>
    <submittedName>
        <fullName evidence="2">Uncharacterized protein</fullName>
    </submittedName>
</protein>
<dbReference type="AlphaFoldDB" id="A0A495IHZ0"/>
<keyword evidence="1" id="KW-0812">Transmembrane</keyword>
<dbReference type="EMBL" id="RBKS01000001">
    <property type="protein sequence ID" value="RKR75038.1"/>
    <property type="molecule type" value="Genomic_DNA"/>
</dbReference>
<name>A0A495IHZ0_9MICO</name>
<accession>A0A495IHZ0</accession>
<gene>
    <name evidence="2" type="ORF">C8E83_2173</name>
</gene>
<organism evidence="2 3">
    <name type="scientific">Frondihabitans australicus</name>
    <dbReference type="NCBI Taxonomy" id="386892"/>
    <lineage>
        <taxon>Bacteria</taxon>
        <taxon>Bacillati</taxon>
        <taxon>Actinomycetota</taxon>
        <taxon>Actinomycetes</taxon>
        <taxon>Micrococcales</taxon>
        <taxon>Microbacteriaceae</taxon>
        <taxon>Frondihabitans</taxon>
    </lineage>
</organism>
<keyword evidence="3" id="KW-1185">Reference proteome</keyword>
<feature type="transmembrane region" description="Helical" evidence="1">
    <location>
        <begin position="20"/>
        <end position="41"/>
    </location>
</feature>
<feature type="transmembrane region" description="Helical" evidence="1">
    <location>
        <begin position="48"/>
        <end position="65"/>
    </location>
</feature>
<dbReference type="Proteomes" id="UP000280008">
    <property type="component" value="Unassembled WGS sequence"/>
</dbReference>